<proteinExistence type="predicted"/>
<dbReference type="Pfam" id="PF16561">
    <property type="entry name" value="AMPK1_CBM"/>
    <property type="match status" value="1"/>
</dbReference>
<evidence type="ECO:0000256" key="1">
    <source>
        <dbReference type="SAM" id="MobiDB-lite"/>
    </source>
</evidence>
<evidence type="ECO:0000313" key="3">
    <source>
        <dbReference type="EMBL" id="KAJ6446396.1"/>
    </source>
</evidence>
<keyword evidence="4" id="KW-1185">Reference proteome</keyword>
<dbReference type="AlphaFoldDB" id="A0AB34G773"/>
<dbReference type="EMBL" id="JAQHRD010000001">
    <property type="protein sequence ID" value="KAJ6446396.1"/>
    <property type="molecule type" value="Genomic_DNA"/>
</dbReference>
<feature type="compositionally biased region" description="Acidic residues" evidence="1">
    <location>
        <begin position="371"/>
        <end position="381"/>
    </location>
</feature>
<dbReference type="GO" id="GO:0003677">
    <property type="term" value="F:DNA binding"/>
    <property type="evidence" value="ECO:0007669"/>
    <property type="project" value="UniProtKB-KW"/>
</dbReference>
<feature type="compositionally biased region" description="Polar residues" evidence="1">
    <location>
        <begin position="321"/>
        <end position="333"/>
    </location>
</feature>
<comment type="caution">
    <text evidence="3">The sequence shown here is derived from an EMBL/GenBank/DDBJ whole genome shotgun (WGS) entry which is preliminary data.</text>
</comment>
<keyword evidence="3" id="KW-0238">DNA-binding</keyword>
<feature type="region of interest" description="Disordered" evidence="1">
    <location>
        <begin position="245"/>
        <end position="265"/>
    </location>
</feature>
<reference evidence="3" key="1">
    <citation type="submission" date="2023-01" db="EMBL/GenBank/DDBJ databases">
        <title>The growth and conidiation of Purpureocillium lavendulum are regulated by nitrogen source and histone H3K14 acetylation.</title>
        <authorList>
            <person name="Tang P."/>
            <person name="Han J."/>
            <person name="Zhang C."/>
            <person name="Tang P."/>
            <person name="Qi F."/>
            <person name="Zhang K."/>
            <person name="Liang L."/>
        </authorList>
    </citation>
    <scope>NUCLEOTIDE SEQUENCE</scope>
    <source>
        <strain evidence="3">YMF1.00683</strain>
    </source>
</reference>
<organism evidence="3 4">
    <name type="scientific">Purpureocillium lavendulum</name>
    <dbReference type="NCBI Taxonomy" id="1247861"/>
    <lineage>
        <taxon>Eukaryota</taxon>
        <taxon>Fungi</taxon>
        <taxon>Dikarya</taxon>
        <taxon>Ascomycota</taxon>
        <taxon>Pezizomycotina</taxon>
        <taxon>Sordariomycetes</taxon>
        <taxon>Hypocreomycetidae</taxon>
        <taxon>Hypocreales</taxon>
        <taxon>Ophiocordycipitaceae</taxon>
        <taxon>Purpureocillium</taxon>
    </lineage>
</organism>
<feature type="region of interest" description="Disordered" evidence="1">
    <location>
        <begin position="170"/>
        <end position="202"/>
    </location>
</feature>
<dbReference type="InterPro" id="IPR013783">
    <property type="entry name" value="Ig-like_fold"/>
</dbReference>
<dbReference type="Gene3D" id="2.60.40.10">
    <property type="entry name" value="Immunoglobulins"/>
    <property type="match status" value="1"/>
</dbReference>
<dbReference type="InterPro" id="IPR032640">
    <property type="entry name" value="AMPK1_CBM"/>
</dbReference>
<feature type="compositionally biased region" description="Basic and acidic residues" evidence="1">
    <location>
        <begin position="339"/>
        <end position="352"/>
    </location>
</feature>
<feature type="compositionally biased region" description="Low complexity" evidence="1">
    <location>
        <begin position="296"/>
        <end position="312"/>
    </location>
</feature>
<protein>
    <submittedName>
        <fullName evidence="3">Curved DNA-binding protein</fullName>
    </submittedName>
</protein>
<dbReference type="InterPro" id="IPR014756">
    <property type="entry name" value="Ig_E-set"/>
</dbReference>
<dbReference type="SUPFAM" id="SSF81296">
    <property type="entry name" value="E set domains"/>
    <property type="match status" value="1"/>
</dbReference>
<sequence>MSTNTALVTISFRRPGTQPPVFVAGSFTDPPWQLRQMQCTRDDSGENHFTVQVSVQPGQEYTYKFKVGDDGDWVLDQHASIATHDDGSKANSLKVPGITDTSAGPLQTPLEATERKGSSPHPGLRGTMGGVSHAPAKSHVSKTLNIETQSQREGSRTPIEIVAKTAAEVADTAAKLDDPESPTPDGSGTTRGQGDTSGNEGAELQTPLFAHECFGAYEFVDDGLDHHEVSDKVPKSMDQRLSLSDYEADSVDPGDPTVERFPSDRSSVMDTLRKIQSCTDEHRLHLEDLASRRTSVDSSDGSTSLGSLSPTSTRRRENRLSHSSFGHTKSALSLGSIAEEPKPGENGADKSQHARQRMGLAVYDSAITPPTDDDEPLTMKV</sequence>
<feature type="compositionally biased region" description="Polar residues" evidence="1">
    <location>
        <begin position="141"/>
        <end position="152"/>
    </location>
</feature>
<dbReference type="Proteomes" id="UP001163105">
    <property type="component" value="Unassembled WGS sequence"/>
</dbReference>
<feature type="region of interest" description="Disordered" evidence="1">
    <location>
        <begin position="292"/>
        <end position="381"/>
    </location>
</feature>
<feature type="domain" description="AMP-activated protein kinase glycogen-binding" evidence="2">
    <location>
        <begin position="9"/>
        <end position="96"/>
    </location>
</feature>
<evidence type="ECO:0000259" key="2">
    <source>
        <dbReference type="Pfam" id="PF16561"/>
    </source>
</evidence>
<name>A0AB34G773_9HYPO</name>
<dbReference type="CDD" id="cd02859">
    <property type="entry name" value="E_set_AMPKbeta_like_N"/>
    <property type="match status" value="1"/>
</dbReference>
<feature type="region of interest" description="Disordered" evidence="1">
    <location>
        <begin position="84"/>
        <end position="158"/>
    </location>
</feature>
<feature type="compositionally biased region" description="Polar residues" evidence="1">
    <location>
        <begin position="184"/>
        <end position="199"/>
    </location>
</feature>
<gene>
    <name evidence="3" type="ORF">O9K51_01169</name>
</gene>
<accession>A0AB34G773</accession>
<evidence type="ECO:0000313" key="4">
    <source>
        <dbReference type="Proteomes" id="UP001163105"/>
    </source>
</evidence>